<evidence type="ECO:0000256" key="2">
    <source>
        <dbReference type="ARBA" id="ARBA00023163"/>
    </source>
</evidence>
<protein>
    <submittedName>
        <fullName evidence="4">Uncharacterized protein</fullName>
    </submittedName>
</protein>
<evidence type="ECO:0000256" key="3">
    <source>
        <dbReference type="PROSITE-ProRule" id="PRU01191"/>
    </source>
</evidence>
<feature type="short sequence motif" description="VHIID" evidence="3">
    <location>
        <begin position="318"/>
        <end position="322"/>
    </location>
</feature>
<dbReference type="PANTHER" id="PTHR31636">
    <property type="entry name" value="OSJNBA0084A10.13 PROTEIN-RELATED"/>
    <property type="match status" value="1"/>
</dbReference>
<dbReference type="STRING" id="79200.A0A164SK16"/>
<proteinExistence type="inferred from homology"/>
<reference evidence="4" key="1">
    <citation type="journal article" date="2016" name="Nat. Genet.">
        <title>A high-quality carrot genome assembly provides new insights into carotenoid accumulation and asterid genome evolution.</title>
        <authorList>
            <person name="Iorizzo M."/>
            <person name="Ellison S."/>
            <person name="Senalik D."/>
            <person name="Zeng P."/>
            <person name="Satapoomin P."/>
            <person name="Huang J."/>
            <person name="Bowman M."/>
            <person name="Iovene M."/>
            <person name="Sanseverino W."/>
            <person name="Cavagnaro P."/>
            <person name="Yildiz M."/>
            <person name="Macko-Podgorni A."/>
            <person name="Moranska E."/>
            <person name="Grzebelus E."/>
            <person name="Grzebelus D."/>
            <person name="Ashrafi H."/>
            <person name="Zheng Z."/>
            <person name="Cheng S."/>
            <person name="Spooner D."/>
            <person name="Van Deynze A."/>
            <person name="Simon P."/>
        </authorList>
    </citation>
    <scope>NUCLEOTIDE SEQUENCE [LARGE SCALE GENOMIC DNA]</scope>
    <source>
        <tissue evidence="4">Leaf</tissue>
    </source>
</reference>
<dbReference type="OrthoDB" id="770224at2759"/>
<dbReference type="Pfam" id="PF03514">
    <property type="entry name" value="GRAS"/>
    <property type="match status" value="1"/>
</dbReference>
<accession>A0A164SK16</accession>
<evidence type="ECO:0000313" key="4">
    <source>
        <dbReference type="EMBL" id="KZM86216.1"/>
    </source>
</evidence>
<comment type="caution">
    <text evidence="3">Lacks conserved residue(s) required for the propagation of feature annotation.</text>
</comment>
<dbReference type="AlphaFoldDB" id="A0A164SK16"/>
<dbReference type="OMA" id="INACTIA"/>
<keyword evidence="1" id="KW-0805">Transcription regulation</keyword>
<comment type="caution">
    <text evidence="4">The sequence shown here is derived from an EMBL/GenBank/DDBJ whole genome shotgun (WGS) entry which is preliminary data.</text>
</comment>
<dbReference type="PROSITE" id="PS50985">
    <property type="entry name" value="GRAS"/>
    <property type="match status" value="1"/>
</dbReference>
<dbReference type="InterPro" id="IPR005202">
    <property type="entry name" value="TF_GRAS"/>
</dbReference>
<organism evidence="4">
    <name type="scientific">Daucus carota subsp. sativus</name>
    <name type="common">Carrot</name>
    <dbReference type="NCBI Taxonomy" id="79200"/>
    <lineage>
        <taxon>Eukaryota</taxon>
        <taxon>Viridiplantae</taxon>
        <taxon>Streptophyta</taxon>
        <taxon>Embryophyta</taxon>
        <taxon>Tracheophyta</taxon>
        <taxon>Spermatophyta</taxon>
        <taxon>Magnoliopsida</taxon>
        <taxon>eudicotyledons</taxon>
        <taxon>Gunneridae</taxon>
        <taxon>Pentapetalae</taxon>
        <taxon>asterids</taxon>
        <taxon>campanulids</taxon>
        <taxon>Apiales</taxon>
        <taxon>Apiaceae</taxon>
        <taxon>Apioideae</taxon>
        <taxon>Scandiceae</taxon>
        <taxon>Daucinae</taxon>
        <taxon>Daucus</taxon>
        <taxon>Daucus sect. Daucus</taxon>
    </lineage>
</organism>
<gene>
    <name evidence="4" type="ORF">DCAR_023350</name>
</gene>
<name>A0A164SK16_DAUCS</name>
<sequence length="577" mass="64859">MIGEIFFSKQQNSRVIPDRYGRSKGYYNMEEKNMEIKTRWYGAKESVETGDVNLFHQNNAIEEHLSFPGKQQVLTSSSDFAGFDDLCYDLGASQPQYCLEELGNLAINHSENPEHLVPQETSCQIPISNESKFGPENCEQSSLPDHSTTWSNASEKLATKDLLRLAGETFIQSNSAMVDSRSFSNPFTTSLCGLSDEERRDVEIIQQLLASAEKVGEQQFIRAGNLLNHCHEYSSIKGTPVQRLVYHFSAALQQKIDHKTGRRTGTSTGKMQSLALKDSLMNPNPSLFAYYQKVPFSQVILFTAMQTMTENLSKAKKIHIIDLEIRNGLHYTILMEALAARTDCPLEHLKITAVGTISKHKIEQTGNRLMSLAQTLNVSFSFDVVIVADMLDLNESLFMLNAEEKLAVYSPYTLSLMIENQARLETLMKVIQKLNPCIMVVAEVEANHNSPVFVQRFIEALFYYGAFFDSMEDCMDRDDPDRMMSESITLSPAITSIVVFEGEERIVRHVNSNVWKAFFSRFGLVETELSTASLYQAKLLVDKSVCANSCTFEMIGKSLSVGWKGTPILSVSALKFL</sequence>
<dbReference type="Gramene" id="KZM86216">
    <property type="protein sequence ID" value="KZM86216"/>
    <property type="gene ID" value="DCAR_023350"/>
</dbReference>
<keyword evidence="2" id="KW-0804">Transcription</keyword>
<dbReference type="KEGG" id="dcr:108194376"/>
<evidence type="ECO:0000256" key="1">
    <source>
        <dbReference type="ARBA" id="ARBA00023015"/>
    </source>
</evidence>
<feature type="region of interest" description="Leucine repeat II (LRII)" evidence="3">
    <location>
        <begin position="364"/>
        <end position="396"/>
    </location>
</feature>
<feature type="region of interest" description="SAW" evidence="3">
    <location>
        <begin position="499"/>
        <end position="575"/>
    </location>
</feature>
<dbReference type="EMBL" id="LNRQ01000007">
    <property type="protein sequence ID" value="KZM86216.1"/>
    <property type="molecule type" value="Genomic_DNA"/>
</dbReference>
<comment type="similarity">
    <text evidence="3">Belongs to the GRAS family.</text>
</comment>